<comment type="similarity">
    <text evidence="1 4 5">Belongs to the bacterial ribosomal protein bS18 family.</text>
</comment>
<gene>
    <name evidence="4 6" type="primary">rpsR</name>
    <name evidence="6" type="ORF">HRbin17_01370</name>
</gene>
<reference evidence="7" key="1">
    <citation type="submission" date="2017-09" db="EMBL/GenBank/DDBJ databases">
        <title>Metaegenomics of thermophilic ammonia-oxidizing enrichment culture.</title>
        <authorList>
            <person name="Kato S."/>
            <person name="Suzuki K."/>
        </authorList>
    </citation>
    <scope>NUCLEOTIDE SEQUENCE [LARGE SCALE GENOMIC DNA]</scope>
</reference>
<comment type="subunit">
    <text evidence="4">Part of the 30S ribosomal subunit. Forms a tight heterodimer with protein bS6.</text>
</comment>
<keyword evidence="4" id="KW-0694">RNA-binding</keyword>
<dbReference type="NCBIfam" id="TIGR00165">
    <property type="entry name" value="S18"/>
    <property type="match status" value="1"/>
</dbReference>
<protein>
    <recommendedName>
        <fullName evidence="4">Small ribosomal subunit protein bS18</fullName>
    </recommendedName>
</protein>
<evidence type="ECO:0000256" key="2">
    <source>
        <dbReference type="ARBA" id="ARBA00022980"/>
    </source>
</evidence>
<comment type="function">
    <text evidence="4">Binds as a heterodimer with protein bS6 to the central domain of the 16S rRNA, where it helps stabilize the platform of the 30S subunit.</text>
</comment>
<evidence type="ECO:0000256" key="4">
    <source>
        <dbReference type="HAMAP-Rule" id="MF_00270"/>
    </source>
</evidence>
<evidence type="ECO:0000256" key="5">
    <source>
        <dbReference type="RuleBase" id="RU003910"/>
    </source>
</evidence>
<sequence length="77" mass="9243">MKRPMTARRKKKKRCQWCMEGIRYIDYKSVSRLQRFMDSKGKILPRRQTGNCARHQRQLAVAIKRARTMGLLPFVVY</sequence>
<dbReference type="GO" id="GO:0006412">
    <property type="term" value="P:translation"/>
    <property type="evidence" value="ECO:0007669"/>
    <property type="project" value="UniProtKB-UniRule"/>
</dbReference>
<keyword evidence="4" id="KW-0699">rRNA-binding</keyword>
<name>A0A2H5XCF3_9BACT</name>
<evidence type="ECO:0000256" key="1">
    <source>
        <dbReference type="ARBA" id="ARBA00005589"/>
    </source>
</evidence>
<dbReference type="HAMAP" id="MF_00270">
    <property type="entry name" value="Ribosomal_bS18"/>
    <property type="match status" value="1"/>
</dbReference>
<dbReference type="GO" id="GO:0022627">
    <property type="term" value="C:cytosolic small ribosomal subunit"/>
    <property type="evidence" value="ECO:0007669"/>
    <property type="project" value="TreeGrafter"/>
</dbReference>
<accession>A0A2H5XCF3</accession>
<dbReference type="InterPro" id="IPR001648">
    <property type="entry name" value="Ribosomal_bS18"/>
</dbReference>
<dbReference type="Gene3D" id="4.10.640.10">
    <property type="entry name" value="Ribosomal protein S18"/>
    <property type="match status" value="1"/>
</dbReference>
<keyword evidence="3 4" id="KW-0687">Ribonucleoprotein</keyword>
<evidence type="ECO:0000313" key="7">
    <source>
        <dbReference type="Proteomes" id="UP000236173"/>
    </source>
</evidence>
<evidence type="ECO:0000313" key="6">
    <source>
        <dbReference type="EMBL" id="GBC98853.1"/>
    </source>
</evidence>
<organism evidence="6 7">
    <name type="scientific">Candidatus Fervidibacter japonicus</name>
    <dbReference type="NCBI Taxonomy" id="2035412"/>
    <lineage>
        <taxon>Bacteria</taxon>
        <taxon>Candidatus Fervidibacterota</taxon>
        <taxon>Candidatus Fervidibacter</taxon>
    </lineage>
</organism>
<keyword evidence="2 4" id="KW-0689">Ribosomal protein</keyword>
<dbReference type="EMBL" id="BEHT01000016">
    <property type="protein sequence ID" value="GBC98853.1"/>
    <property type="molecule type" value="Genomic_DNA"/>
</dbReference>
<dbReference type="PANTHER" id="PTHR13479">
    <property type="entry name" value="30S RIBOSOMAL PROTEIN S18"/>
    <property type="match status" value="1"/>
</dbReference>
<dbReference type="PANTHER" id="PTHR13479:SF40">
    <property type="entry name" value="SMALL RIBOSOMAL SUBUNIT PROTEIN BS18M"/>
    <property type="match status" value="1"/>
</dbReference>
<dbReference type="GO" id="GO:0003735">
    <property type="term" value="F:structural constituent of ribosome"/>
    <property type="evidence" value="ECO:0007669"/>
    <property type="project" value="InterPro"/>
</dbReference>
<dbReference type="PRINTS" id="PR00974">
    <property type="entry name" value="RIBOSOMALS18"/>
</dbReference>
<dbReference type="Proteomes" id="UP000236173">
    <property type="component" value="Unassembled WGS sequence"/>
</dbReference>
<evidence type="ECO:0000256" key="3">
    <source>
        <dbReference type="ARBA" id="ARBA00023274"/>
    </source>
</evidence>
<dbReference type="InterPro" id="IPR036870">
    <property type="entry name" value="Ribosomal_bS18_sf"/>
</dbReference>
<dbReference type="Pfam" id="PF01084">
    <property type="entry name" value="Ribosomal_S18"/>
    <property type="match status" value="1"/>
</dbReference>
<proteinExistence type="inferred from homology"/>
<dbReference type="SUPFAM" id="SSF46911">
    <property type="entry name" value="Ribosomal protein S18"/>
    <property type="match status" value="1"/>
</dbReference>
<dbReference type="GO" id="GO:0070181">
    <property type="term" value="F:small ribosomal subunit rRNA binding"/>
    <property type="evidence" value="ECO:0007669"/>
    <property type="project" value="TreeGrafter"/>
</dbReference>
<comment type="caution">
    <text evidence="6">The sequence shown here is derived from an EMBL/GenBank/DDBJ whole genome shotgun (WGS) entry which is preliminary data.</text>
</comment>
<dbReference type="AlphaFoldDB" id="A0A2H5XCF3"/>